<dbReference type="HOGENOM" id="CLU_189054_0_0_6"/>
<evidence type="ECO:0000256" key="1">
    <source>
        <dbReference type="SAM" id="MobiDB-lite"/>
    </source>
</evidence>
<organism evidence="2 3">
    <name type="scientific">Azotobacter chroococcum NCIMB 8003</name>
    <dbReference type="NCBI Taxonomy" id="1328314"/>
    <lineage>
        <taxon>Bacteria</taxon>
        <taxon>Pseudomonadati</taxon>
        <taxon>Pseudomonadota</taxon>
        <taxon>Gammaproteobacteria</taxon>
        <taxon>Pseudomonadales</taxon>
        <taxon>Pseudomonadaceae</taxon>
        <taxon>Azotobacter</taxon>
    </lineage>
</organism>
<dbReference type="EMBL" id="CP010419">
    <property type="protein sequence ID" value="AJE23577.1"/>
    <property type="molecule type" value="Genomic_DNA"/>
</dbReference>
<gene>
    <name evidence="2" type="ORF">Achr_d420</name>
</gene>
<reference evidence="2 3" key="1">
    <citation type="journal article" date="2015" name="PLoS ONE">
        <title>Azotobacter Genomes: The Genome of Azotobacter chroococcum NCIMB 8003 (ATCC 4412).</title>
        <authorList>
            <person name="Robson R.L."/>
            <person name="Jones R."/>
            <person name="Robson R.M."/>
            <person name="Schwartz A."/>
            <person name="Richardson T.H."/>
        </authorList>
    </citation>
    <scope>NUCLEOTIDE SEQUENCE [LARGE SCALE GENOMIC DNA]</scope>
    <source>
        <strain evidence="2 3">NCIMB 8003</strain>
        <plasmid evidence="3">Plasmid pAcX50d</plasmid>
    </source>
</reference>
<evidence type="ECO:0000313" key="2">
    <source>
        <dbReference type="EMBL" id="AJE23577.1"/>
    </source>
</evidence>
<geneLocation type="plasmid" evidence="2 3">
    <name>pAcX50d</name>
</geneLocation>
<dbReference type="KEGG" id="acx:Achr_d420"/>
<name>A0A0C4WX96_9GAMM</name>
<evidence type="ECO:0000313" key="3">
    <source>
        <dbReference type="Proteomes" id="UP000068210"/>
    </source>
</evidence>
<proteinExistence type="predicted"/>
<keyword evidence="2" id="KW-0614">Plasmid</keyword>
<keyword evidence="3" id="KW-1185">Reference proteome</keyword>
<sequence length="102" mass="11233">MTLQSWQVAACWYCDKQPPLTEKQTMKTLNEKAMRVLEGSIPELASGAVRQAYIRALASGSTVVEVIDGQLVESRPDGSHKVLKTLPPAIPVKPGSKRRMRT</sequence>
<accession>A0A0C4WX96</accession>
<dbReference type="Proteomes" id="UP000068210">
    <property type="component" value="Plasmid pAcX50d"/>
</dbReference>
<feature type="region of interest" description="Disordered" evidence="1">
    <location>
        <begin position="77"/>
        <end position="102"/>
    </location>
</feature>
<protein>
    <submittedName>
        <fullName evidence="2">Uncharacterized protein</fullName>
    </submittedName>
</protein>
<dbReference type="AlphaFoldDB" id="A0A0C4WX96"/>